<protein>
    <submittedName>
        <fullName evidence="6">Helix-turn-helix transcriptional regulator</fullName>
    </submittedName>
</protein>
<evidence type="ECO:0000259" key="5">
    <source>
        <dbReference type="PROSITE" id="PS01124"/>
    </source>
</evidence>
<evidence type="ECO:0000313" key="7">
    <source>
        <dbReference type="Proteomes" id="UP000475214"/>
    </source>
</evidence>
<evidence type="ECO:0000313" key="6">
    <source>
        <dbReference type="EMBL" id="NED99304.1"/>
    </source>
</evidence>
<dbReference type="AlphaFoldDB" id="A0A6L9S1E2"/>
<dbReference type="InterPro" id="IPR018060">
    <property type="entry name" value="HTH_AraC"/>
</dbReference>
<dbReference type="SUPFAM" id="SSF51215">
    <property type="entry name" value="Regulatory protein AraC"/>
    <property type="match status" value="1"/>
</dbReference>
<dbReference type="InterPro" id="IPR020449">
    <property type="entry name" value="Tscrpt_reg_AraC-type_HTH"/>
</dbReference>
<feature type="compositionally biased region" description="Basic and acidic residues" evidence="4">
    <location>
        <begin position="288"/>
        <end position="297"/>
    </location>
</feature>
<keyword evidence="3" id="KW-0804">Transcription</keyword>
<dbReference type="Gene3D" id="1.10.10.60">
    <property type="entry name" value="Homeodomain-like"/>
    <property type="match status" value="1"/>
</dbReference>
<evidence type="ECO:0000256" key="4">
    <source>
        <dbReference type="SAM" id="MobiDB-lite"/>
    </source>
</evidence>
<dbReference type="InterPro" id="IPR009057">
    <property type="entry name" value="Homeodomain-like_sf"/>
</dbReference>
<dbReference type="EMBL" id="JAAGOA010000002">
    <property type="protein sequence ID" value="NED99304.1"/>
    <property type="molecule type" value="Genomic_DNA"/>
</dbReference>
<dbReference type="Proteomes" id="UP000475214">
    <property type="component" value="Unassembled WGS sequence"/>
</dbReference>
<dbReference type="SUPFAM" id="SSF46689">
    <property type="entry name" value="Homeodomain-like"/>
    <property type="match status" value="1"/>
</dbReference>
<dbReference type="SMART" id="SM00342">
    <property type="entry name" value="HTH_ARAC"/>
    <property type="match status" value="1"/>
</dbReference>
<dbReference type="PANTHER" id="PTHR43280:SF32">
    <property type="entry name" value="TRANSCRIPTIONAL REGULATORY PROTEIN"/>
    <property type="match status" value="1"/>
</dbReference>
<keyword evidence="7" id="KW-1185">Reference proteome</keyword>
<dbReference type="InterPro" id="IPR037923">
    <property type="entry name" value="HTH-like"/>
</dbReference>
<evidence type="ECO:0000256" key="3">
    <source>
        <dbReference type="ARBA" id="ARBA00023163"/>
    </source>
</evidence>
<evidence type="ECO:0000256" key="2">
    <source>
        <dbReference type="ARBA" id="ARBA00023125"/>
    </source>
</evidence>
<feature type="region of interest" description="Disordered" evidence="4">
    <location>
        <begin position="278"/>
        <end position="326"/>
    </location>
</feature>
<organism evidence="6 7">
    <name type="scientific">Phytoactinopolyspora halotolerans</name>
    <dbReference type="NCBI Taxonomy" id="1981512"/>
    <lineage>
        <taxon>Bacteria</taxon>
        <taxon>Bacillati</taxon>
        <taxon>Actinomycetota</taxon>
        <taxon>Actinomycetes</taxon>
        <taxon>Jiangellales</taxon>
        <taxon>Jiangellaceae</taxon>
        <taxon>Phytoactinopolyspora</taxon>
    </lineage>
</organism>
<gene>
    <name evidence="6" type="ORF">G1H10_03905</name>
</gene>
<dbReference type="GO" id="GO:0003700">
    <property type="term" value="F:DNA-binding transcription factor activity"/>
    <property type="evidence" value="ECO:0007669"/>
    <property type="project" value="InterPro"/>
</dbReference>
<dbReference type="PRINTS" id="PR00032">
    <property type="entry name" value="HTHARAC"/>
</dbReference>
<keyword evidence="1" id="KW-0805">Transcription regulation</keyword>
<dbReference type="Pfam" id="PF12833">
    <property type="entry name" value="HTH_18"/>
    <property type="match status" value="1"/>
</dbReference>
<evidence type="ECO:0000256" key="1">
    <source>
        <dbReference type="ARBA" id="ARBA00023015"/>
    </source>
</evidence>
<dbReference type="PANTHER" id="PTHR43280">
    <property type="entry name" value="ARAC-FAMILY TRANSCRIPTIONAL REGULATOR"/>
    <property type="match status" value="1"/>
</dbReference>
<feature type="domain" description="HTH araC/xylS-type" evidence="5">
    <location>
        <begin position="183"/>
        <end position="285"/>
    </location>
</feature>
<proteinExistence type="predicted"/>
<comment type="caution">
    <text evidence="6">The sequence shown here is derived from an EMBL/GenBank/DDBJ whole genome shotgun (WGS) entry which is preliminary data.</text>
</comment>
<accession>A0A6L9S1E2</accession>
<dbReference type="GO" id="GO:0043565">
    <property type="term" value="F:sequence-specific DNA binding"/>
    <property type="evidence" value="ECO:0007669"/>
    <property type="project" value="InterPro"/>
</dbReference>
<keyword evidence="2" id="KW-0238">DNA-binding</keyword>
<reference evidence="6 7" key="1">
    <citation type="submission" date="2020-02" db="EMBL/GenBank/DDBJ databases">
        <authorList>
            <person name="Li X.-J."/>
            <person name="Han X.-M."/>
        </authorList>
    </citation>
    <scope>NUCLEOTIDE SEQUENCE [LARGE SCALE GENOMIC DNA]</scope>
    <source>
        <strain evidence="6 7">CCTCC AB 2017055</strain>
    </source>
</reference>
<dbReference type="PROSITE" id="PS01124">
    <property type="entry name" value="HTH_ARAC_FAMILY_2"/>
    <property type="match status" value="1"/>
</dbReference>
<sequence length="339" mass="36858">MSPDAIRPVRYVPPPGVTGEIELTSLARMRVRGGPREFIAPQRLDFDLLIRVESGGTVHTVDFTGYPLEPGDLIWVRAGQVQQWGAIDDIEGPVFLFTPSAIDTGTWELIRSAGAVTPNHWAAATVAGTPVAAALDAAQATAATPAPSTADVRDAALARALAAALLLLVMAEPEAGSHRPPMHQVFVWFRDELEANFRTRHKVADYAARLGYSTRTLNRLARENTGLSAKQLIDERVVLEAKRLLAHGPDSVARIADQLGFDDPSNFSKYFQHRTGTTPAAFRGRFRPRTESPERHPKLGGSLTLPAPKRQRPLPRSLGMGRGGRDAASYIGDILAERE</sequence>
<name>A0A6L9S1E2_9ACTN</name>